<accession>D8UBY9</accession>
<reference evidence="1 2" key="1">
    <citation type="journal article" date="2010" name="Science">
        <title>Genomic analysis of organismal complexity in the multicellular green alga Volvox carteri.</title>
        <authorList>
            <person name="Prochnik S.E."/>
            <person name="Umen J."/>
            <person name="Nedelcu A.M."/>
            <person name="Hallmann A."/>
            <person name="Miller S.M."/>
            <person name="Nishii I."/>
            <person name="Ferris P."/>
            <person name="Kuo A."/>
            <person name="Mitros T."/>
            <person name="Fritz-Laylin L.K."/>
            <person name="Hellsten U."/>
            <person name="Chapman J."/>
            <person name="Simakov O."/>
            <person name="Rensing S.A."/>
            <person name="Terry A."/>
            <person name="Pangilinan J."/>
            <person name="Kapitonov V."/>
            <person name="Jurka J."/>
            <person name="Salamov A."/>
            <person name="Shapiro H."/>
            <person name="Schmutz J."/>
            <person name="Grimwood J."/>
            <person name="Lindquist E."/>
            <person name="Lucas S."/>
            <person name="Grigoriev I.V."/>
            <person name="Schmitt R."/>
            <person name="Kirk D."/>
            <person name="Rokhsar D.S."/>
        </authorList>
    </citation>
    <scope>NUCLEOTIDE SEQUENCE [LARGE SCALE GENOMIC DNA]</scope>
    <source>
        <strain evidence="2">f. Nagariensis / Eve</strain>
    </source>
</reference>
<protein>
    <submittedName>
        <fullName evidence="1">Uncharacterized protein</fullName>
    </submittedName>
</protein>
<sequence>MGALHLKPKGNKSWQEAVRRETLTKPLTGEVLVGVANALRLKAYEFRLLDFVRTRQGVTGIDGNPSGPMGVLPQPLLPPSQLRPQLQTGPALQHLHQLIQQQQAMLTQNQQPGPQAEPSFTKLQQTDTVLHGSQGPIGTGPMAMLLAGSPPQQQHMLPQQRPINLQPGTLGGGALQQVDATAVSAGAPLVATLAPLAPTPVIGAMPLRGAGPVVLPPMVDATAVSAAFDPATCEDPLIWRRHYLLLVKENADQKLQLARMVAQVADTDARAAALSMRLQAATCEQQGLVKSLAQLSSSTTAVLRRARKWTLARDVDADADSVSVPNPVSDLVLERVSGPSLLRPGSQSQVFRIRNQSNRSLLYFPLDAFTLADTVTDTTDKTAKQLKSANSNAVGKLQQHAELGSGVKILSKVCTEALERQACAAFVGADGGEGGAANGGYFRGTQNMSFVTLDGMAHLVSRNCKVVAGRGVDWVHEAIAWIGSNPALEKGDWTHSPWQRVVPSVQGAAVLYGGGDGEVGDV</sequence>
<dbReference type="Proteomes" id="UP000001058">
    <property type="component" value="Unassembled WGS sequence"/>
</dbReference>
<gene>
    <name evidence="1" type="ORF">VOLCADRAFT_97132</name>
</gene>
<dbReference type="RefSeq" id="XP_002956165.1">
    <property type="nucleotide sequence ID" value="XM_002956119.1"/>
</dbReference>
<dbReference type="GeneID" id="9618965"/>
<dbReference type="EMBL" id="GL378379">
    <property type="protein sequence ID" value="EFJ42704.1"/>
    <property type="molecule type" value="Genomic_DNA"/>
</dbReference>
<dbReference type="InParanoid" id="D8UBY9"/>
<dbReference type="KEGG" id="vcn:VOLCADRAFT_97132"/>
<name>D8UBY9_VOLCA</name>
<proteinExistence type="predicted"/>
<organism evidence="2">
    <name type="scientific">Volvox carteri f. nagariensis</name>
    <dbReference type="NCBI Taxonomy" id="3068"/>
    <lineage>
        <taxon>Eukaryota</taxon>
        <taxon>Viridiplantae</taxon>
        <taxon>Chlorophyta</taxon>
        <taxon>core chlorophytes</taxon>
        <taxon>Chlorophyceae</taxon>
        <taxon>CS clade</taxon>
        <taxon>Chlamydomonadales</taxon>
        <taxon>Volvocaceae</taxon>
        <taxon>Volvox</taxon>
    </lineage>
</organism>
<dbReference type="AlphaFoldDB" id="D8UBY9"/>
<keyword evidence="2" id="KW-1185">Reference proteome</keyword>
<evidence type="ECO:0000313" key="2">
    <source>
        <dbReference type="Proteomes" id="UP000001058"/>
    </source>
</evidence>
<evidence type="ECO:0000313" key="1">
    <source>
        <dbReference type="EMBL" id="EFJ42704.1"/>
    </source>
</evidence>